<evidence type="ECO:0000259" key="5">
    <source>
        <dbReference type="Pfam" id="PF00535"/>
    </source>
</evidence>
<sequence length="374" mass="42403">MTIISFFIILSYVALIGSFAYGFHKVPTFKNQTTAHKTTFSIIIPFRNEAENLPQLLDSIKQLQYPSNLFEVLLVNDDSEDDSVDIINNFITSSSLPVTLLNNNRMSPSPKKDAISTAITKANNEWIITTDADCILPQLWLNTFDAFIQENKVECIVAPVKYISQNNFLNTFQILDILSLQGATIGGFGINKPFLCNGANFAYKKTLFKALNGFEGNNQTASGDDIFFLEKTVKHNAKSVAYLKSKTIVINTNAQPSWKSLISQRIRWAAKTSRYNNWFGKLTGSIVLLTNLFIVLAYSFTLMGTMTSQTLVYLLMIKFSIDLYLINKTAQFFNQREVMKFYVFGFIVYPFFCVYVALASMVSTYQWKGRTFKT</sequence>
<feature type="transmembrane region" description="Helical" evidence="4">
    <location>
        <begin position="6"/>
        <end position="23"/>
    </location>
</feature>
<feature type="transmembrane region" description="Helical" evidence="4">
    <location>
        <begin position="278"/>
        <end position="300"/>
    </location>
</feature>
<dbReference type="AlphaFoldDB" id="A0A8J6U5D5"/>
<evidence type="ECO:0000256" key="1">
    <source>
        <dbReference type="ARBA" id="ARBA00006739"/>
    </source>
</evidence>
<feature type="transmembrane region" description="Helical" evidence="4">
    <location>
        <begin position="306"/>
        <end position="326"/>
    </location>
</feature>
<keyword evidence="3" id="KW-0808">Transferase</keyword>
<feature type="transmembrane region" description="Helical" evidence="4">
    <location>
        <begin position="338"/>
        <end position="358"/>
    </location>
</feature>
<comment type="similarity">
    <text evidence="1">Belongs to the glycosyltransferase 2 family.</text>
</comment>
<organism evidence="6 7">
    <name type="scientific">Aestuariibaculum marinum</name>
    <dbReference type="NCBI Taxonomy" id="2683592"/>
    <lineage>
        <taxon>Bacteria</taxon>
        <taxon>Pseudomonadati</taxon>
        <taxon>Bacteroidota</taxon>
        <taxon>Flavobacteriia</taxon>
        <taxon>Flavobacteriales</taxon>
        <taxon>Flavobacteriaceae</taxon>
    </lineage>
</organism>
<dbReference type="Gene3D" id="3.90.550.10">
    <property type="entry name" value="Spore Coat Polysaccharide Biosynthesis Protein SpsA, Chain A"/>
    <property type="match status" value="1"/>
</dbReference>
<dbReference type="PANTHER" id="PTHR43630:SF1">
    <property type="entry name" value="POLY-BETA-1,6-N-ACETYL-D-GLUCOSAMINE SYNTHASE"/>
    <property type="match status" value="1"/>
</dbReference>
<dbReference type="PANTHER" id="PTHR43630">
    <property type="entry name" value="POLY-BETA-1,6-N-ACETYL-D-GLUCOSAMINE SYNTHASE"/>
    <property type="match status" value="1"/>
</dbReference>
<evidence type="ECO:0000256" key="3">
    <source>
        <dbReference type="ARBA" id="ARBA00022679"/>
    </source>
</evidence>
<dbReference type="RefSeq" id="WP_188222970.1">
    <property type="nucleotide sequence ID" value="NZ_JACVXD010000002.1"/>
</dbReference>
<keyword evidence="2" id="KW-0328">Glycosyltransferase</keyword>
<gene>
    <name evidence="6" type="ORF">ICJ85_06565</name>
</gene>
<dbReference type="SUPFAM" id="SSF53448">
    <property type="entry name" value="Nucleotide-diphospho-sugar transferases"/>
    <property type="match status" value="1"/>
</dbReference>
<accession>A0A8J6U5D5</accession>
<dbReference type="InterPro" id="IPR001173">
    <property type="entry name" value="Glyco_trans_2-like"/>
</dbReference>
<dbReference type="CDD" id="cd04192">
    <property type="entry name" value="GT_2_like_e"/>
    <property type="match status" value="1"/>
</dbReference>
<evidence type="ECO:0000313" key="6">
    <source>
        <dbReference type="EMBL" id="MBD0823679.1"/>
    </source>
</evidence>
<keyword evidence="7" id="KW-1185">Reference proteome</keyword>
<dbReference type="Proteomes" id="UP000621516">
    <property type="component" value="Unassembled WGS sequence"/>
</dbReference>
<evidence type="ECO:0000256" key="2">
    <source>
        <dbReference type="ARBA" id="ARBA00022676"/>
    </source>
</evidence>
<dbReference type="EMBL" id="JACVXD010000002">
    <property type="protein sequence ID" value="MBD0823679.1"/>
    <property type="molecule type" value="Genomic_DNA"/>
</dbReference>
<evidence type="ECO:0000313" key="7">
    <source>
        <dbReference type="Proteomes" id="UP000621516"/>
    </source>
</evidence>
<dbReference type="GO" id="GO:0016757">
    <property type="term" value="F:glycosyltransferase activity"/>
    <property type="evidence" value="ECO:0007669"/>
    <property type="project" value="UniProtKB-KW"/>
</dbReference>
<reference evidence="6 7" key="1">
    <citation type="journal article" date="2018" name="J. Microbiol.">
        <title>Aestuariibaculum marinum sp. nov., a marine bacterium isolated from seawater in South Korea.</title>
        <authorList>
            <person name="Choi J."/>
            <person name="Lee D."/>
            <person name="Jang J.H."/>
            <person name="Cha S."/>
            <person name="Seo T."/>
        </authorList>
    </citation>
    <scope>NUCLEOTIDE SEQUENCE [LARGE SCALE GENOMIC DNA]</scope>
    <source>
        <strain evidence="6 7">IP7</strain>
    </source>
</reference>
<keyword evidence="4" id="KW-1133">Transmembrane helix</keyword>
<keyword evidence="4" id="KW-0472">Membrane</keyword>
<protein>
    <submittedName>
        <fullName evidence="6">Glycosyltransferase</fullName>
    </submittedName>
</protein>
<dbReference type="Pfam" id="PF00535">
    <property type="entry name" value="Glycos_transf_2"/>
    <property type="match status" value="1"/>
</dbReference>
<proteinExistence type="inferred from homology"/>
<evidence type="ECO:0000256" key="4">
    <source>
        <dbReference type="SAM" id="Phobius"/>
    </source>
</evidence>
<feature type="domain" description="Glycosyltransferase 2-like" evidence="5">
    <location>
        <begin position="41"/>
        <end position="208"/>
    </location>
</feature>
<comment type="caution">
    <text evidence="6">The sequence shown here is derived from an EMBL/GenBank/DDBJ whole genome shotgun (WGS) entry which is preliminary data.</text>
</comment>
<name>A0A8J6U5D5_9FLAO</name>
<dbReference type="InterPro" id="IPR029044">
    <property type="entry name" value="Nucleotide-diphossugar_trans"/>
</dbReference>
<keyword evidence="4" id="KW-0812">Transmembrane</keyword>